<dbReference type="EMBL" id="CAJVPL010001675">
    <property type="protein sequence ID" value="CAG8582666.1"/>
    <property type="molecule type" value="Genomic_DNA"/>
</dbReference>
<dbReference type="Pfam" id="PF06957">
    <property type="entry name" value="COPI_C"/>
    <property type="match status" value="1"/>
</dbReference>
<dbReference type="GO" id="GO:0030126">
    <property type="term" value="C:COPI vesicle coat"/>
    <property type="evidence" value="ECO:0007669"/>
    <property type="project" value="InterPro"/>
</dbReference>
<dbReference type="GO" id="GO:0005198">
    <property type="term" value="F:structural molecule activity"/>
    <property type="evidence" value="ECO:0007669"/>
    <property type="project" value="InterPro"/>
</dbReference>
<comment type="caution">
    <text evidence="2">The sequence shown here is derived from an EMBL/GenBank/DDBJ whole genome shotgun (WGS) entry which is preliminary data.</text>
</comment>
<dbReference type="Proteomes" id="UP000789831">
    <property type="component" value="Unassembled WGS sequence"/>
</dbReference>
<dbReference type="GO" id="GO:0006886">
    <property type="term" value="P:intracellular protein transport"/>
    <property type="evidence" value="ECO:0007669"/>
    <property type="project" value="InterPro"/>
</dbReference>
<reference evidence="2" key="1">
    <citation type="submission" date="2021-06" db="EMBL/GenBank/DDBJ databases">
        <authorList>
            <person name="Kallberg Y."/>
            <person name="Tangrot J."/>
            <person name="Rosling A."/>
        </authorList>
    </citation>
    <scope>NUCLEOTIDE SEQUENCE</scope>
    <source>
        <strain evidence="2">MT106</strain>
    </source>
</reference>
<feature type="domain" description="Coatomer alpha subunit C-terminal" evidence="1">
    <location>
        <begin position="1"/>
        <end position="154"/>
    </location>
</feature>
<protein>
    <submittedName>
        <fullName evidence="2">3225_t:CDS:1</fullName>
    </submittedName>
</protein>
<accession>A0A9N9C0M2</accession>
<gene>
    <name evidence="2" type="ORF">AGERDE_LOCUS8203</name>
</gene>
<sequence length="156" mass="17545">MEQARRKLTLDNPENIKRSLELAAYFTHCRLDPAHLQLSLRSAMGLNNRVKNCLSASTFARRLLELAPPTQVATQARQIQSVCDRTPRDEIAFEYDQYNPFVMCGISYKPIYKGSPSVECPYCRASYLPEHQGSLCTVCEISQIGANATGLKVFVQ</sequence>
<keyword evidence="3" id="KW-1185">Reference proteome</keyword>
<dbReference type="InterPro" id="IPR010714">
    <property type="entry name" value="Coatomer_asu_C"/>
</dbReference>
<dbReference type="OrthoDB" id="10261470at2759"/>
<evidence type="ECO:0000313" key="2">
    <source>
        <dbReference type="EMBL" id="CAG8582666.1"/>
    </source>
</evidence>
<dbReference type="AlphaFoldDB" id="A0A9N9C0M2"/>
<organism evidence="2 3">
    <name type="scientific">Ambispora gerdemannii</name>
    <dbReference type="NCBI Taxonomy" id="144530"/>
    <lineage>
        <taxon>Eukaryota</taxon>
        <taxon>Fungi</taxon>
        <taxon>Fungi incertae sedis</taxon>
        <taxon>Mucoromycota</taxon>
        <taxon>Glomeromycotina</taxon>
        <taxon>Glomeromycetes</taxon>
        <taxon>Archaeosporales</taxon>
        <taxon>Ambisporaceae</taxon>
        <taxon>Ambispora</taxon>
    </lineage>
</organism>
<name>A0A9N9C0M2_9GLOM</name>
<evidence type="ECO:0000313" key="3">
    <source>
        <dbReference type="Proteomes" id="UP000789831"/>
    </source>
</evidence>
<proteinExistence type="predicted"/>
<evidence type="ECO:0000259" key="1">
    <source>
        <dbReference type="Pfam" id="PF06957"/>
    </source>
</evidence>
<dbReference type="GO" id="GO:0016192">
    <property type="term" value="P:vesicle-mediated transport"/>
    <property type="evidence" value="ECO:0007669"/>
    <property type="project" value="InterPro"/>
</dbReference>